<keyword evidence="5 8" id="KW-1133">Transmembrane helix</keyword>
<dbReference type="CDD" id="cd17346">
    <property type="entry name" value="MFS_DtpA_like"/>
    <property type="match status" value="1"/>
</dbReference>
<keyword evidence="4 8" id="KW-0812">Transmembrane</keyword>
<feature type="transmembrane region" description="Helical" evidence="8">
    <location>
        <begin position="564"/>
        <end position="585"/>
    </location>
</feature>
<comment type="subcellular location">
    <subcellularLocation>
        <location evidence="1">Cell membrane</location>
        <topology evidence="1">Multi-pass membrane protein</topology>
    </subcellularLocation>
</comment>
<evidence type="ECO:0000256" key="2">
    <source>
        <dbReference type="ARBA" id="ARBA00022448"/>
    </source>
</evidence>
<dbReference type="Gene3D" id="1.20.1250.20">
    <property type="entry name" value="MFS general substrate transporter like domains"/>
    <property type="match status" value="3"/>
</dbReference>
<dbReference type="InterPro" id="IPR036259">
    <property type="entry name" value="MFS_trans_sf"/>
</dbReference>
<feature type="region of interest" description="Disordered" evidence="7">
    <location>
        <begin position="345"/>
        <end position="407"/>
    </location>
</feature>
<evidence type="ECO:0000313" key="10">
    <source>
        <dbReference type="Proteomes" id="UP000316726"/>
    </source>
</evidence>
<organism evidence="9 10">
    <name type="scientific">Chloropicon primus</name>
    <dbReference type="NCBI Taxonomy" id="1764295"/>
    <lineage>
        <taxon>Eukaryota</taxon>
        <taxon>Viridiplantae</taxon>
        <taxon>Chlorophyta</taxon>
        <taxon>Chloropicophyceae</taxon>
        <taxon>Chloropicales</taxon>
        <taxon>Chloropicaceae</taxon>
        <taxon>Chloropicon</taxon>
    </lineage>
</organism>
<dbReference type="InterPro" id="IPR050171">
    <property type="entry name" value="MFS_Transporters"/>
</dbReference>
<dbReference type="Proteomes" id="UP000316726">
    <property type="component" value="Chromosome 19"/>
</dbReference>
<feature type="transmembrane region" description="Helical" evidence="8">
    <location>
        <begin position="523"/>
        <end position="552"/>
    </location>
</feature>
<dbReference type="PANTHER" id="PTHR23517:SF15">
    <property type="entry name" value="PROTON-DEPENDENT OLIGOPEPTIDE FAMILY TRANSPORT PROTEIN"/>
    <property type="match status" value="1"/>
</dbReference>
<feature type="transmembrane region" description="Helical" evidence="8">
    <location>
        <begin position="591"/>
        <end position="609"/>
    </location>
</feature>
<dbReference type="Pfam" id="PF00854">
    <property type="entry name" value="PTR2"/>
    <property type="match status" value="1"/>
</dbReference>
<evidence type="ECO:0000256" key="8">
    <source>
        <dbReference type="SAM" id="Phobius"/>
    </source>
</evidence>
<dbReference type="PANTHER" id="PTHR23517">
    <property type="entry name" value="RESISTANCE PROTEIN MDTM, PUTATIVE-RELATED-RELATED"/>
    <property type="match status" value="1"/>
</dbReference>
<keyword evidence="10" id="KW-1185">Reference proteome</keyword>
<dbReference type="SUPFAM" id="SSF103473">
    <property type="entry name" value="MFS general substrate transporter"/>
    <property type="match status" value="2"/>
</dbReference>
<evidence type="ECO:0000313" key="9">
    <source>
        <dbReference type="EMBL" id="QDZ25804.1"/>
    </source>
</evidence>
<evidence type="ECO:0000256" key="1">
    <source>
        <dbReference type="ARBA" id="ARBA00004651"/>
    </source>
</evidence>
<feature type="transmembrane region" description="Helical" evidence="8">
    <location>
        <begin position="168"/>
        <end position="185"/>
    </location>
</feature>
<feature type="compositionally biased region" description="Low complexity" evidence="7">
    <location>
        <begin position="224"/>
        <end position="233"/>
    </location>
</feature>
<feature type="region of interest" description="Disordered" evidence="7">
    <location>
        <begin position="223"/>
        <end position="263"/>
    </location>
</feature>
<evidence type="ECO:0000256" key="4">
    <source>
        <dbReference type="ARBA" id="ARBA00022692"/>
    </source>
</evidence>
<dbReference type="AlphaFoldDB" id="A0A5B8N255"/>
<feature type="transmembrane region" description="Helical" evidence="8">
    <location>
        <begin position="493"/>
        <end position="511"/>
    </location>
</feature>
<keyword evidence="2" id="KW-0813">Transport</keyword>
<accession>A0A5B8N255</accession>
<dbReference type="OrthoDB" id="8904098at2759"/>
<feature type="transmembrane region" description="Helical" evidence="8">
    <location>
        <begin position="143"/>
        <end position="161"/>
    </location>
</feature>
<evidence type="ECO:0000256" key="5">
    <source>
        <dbReference type="ARBA" id="ARBA00022989"/>
    </source>
</evidence>
<proteinExistence type="predicted"/>
<evidence type="ECO:0000256" key="3">
    <source>
        <dbReference type="ARBA" id="ARBA00022475"/>
    </source>
</evidence>
<feature type="transmembrane region" description="Helical" evidence="8">
    <location>
        <begin position="461"/>
        <end position="481"/>
    </location>
</feature>
<gene>
    <name evidence="9" type="ORF">A3770_19p83220</name>
</gene>
<dbReference type="GO" id="GO:0005886">
    <property type="term" value="C:plasma membrane"/>
    <property type="evidence" value="ECO:0007669"/>
    <property type="project" value="UniProtKB-SubCell"/>
</dbReference>
<feature type="transmembrane region" description="Helical" evidence="8">
    <location>
        <begin position="416"/>
        <end position="433"/>
    </location>
</feature>
<feature type="transmembrane region" description="Helical" evidence="8">
    <location>
        <begin position="300"/>
        <end position="320"/>
    </location>
</feature>
<feature type="transmembrane region" description="Helical" evidence="8">
    <location>
        <begin position="275"/>
        <end position="294"/>
    </location>
</feature>
<evidence type="ECO:0000256" key="7">
    <source>
        <dbReference type="SAM" id="MobiDB-lite"/>
    </source>
</evidence>
<dbReference type="InterPro" id="IPR000109">
    <property type="entry name" value="POT_fam"/>
</dbReference>
<protein>
    <submittedName>
        <fullName evidence="9">Proton-dependent oligopeptide transporter</fullName>
    </submittedName>
</protein>
<dbReference type="GO" id="GO:1904680">
    <property type="term" value="F:peptide transmembrane transporter activity"/>
    <property type="evidence" value="ECO:0007669"/>
    <property type="project" value="InterPro"/>
</dbReference>
<dbReference type="InterPro" id="IPR005279">
    <property type="entry name" value="Dipep/tripep_permease"/>
</dbReference>
<dbReference type="GO" id="GO:0015833">
    <property type="term" value="P:peptide transport"/>
    <property type="evidence" value="ECO:0007669"/>
    <property type="project" value="InterPro"/>
</dbReference>
<evidence type="ECO:0000256" key="6">
    <source>
        <dbReference type="ARBA" id="ARBA00023136"/>
    </source>
</evidence>
<dbReference type="EMBL" id="CP031052">
    <property type="protein sequence ID" value="QDZ25804.1"/>
    <property type="molecule type" value="Genomic_DNA"/>
</dbReference>
<reference evidence="9 10" key="1">
    <citation type="submission" date="2018-07" db="EMBL/GenBank/DDBJ databases">
        <title>The complete nuclear genome of the prasinophyte Chloropicon primus (CCMP1205).</title>
        <authorList>
            <person name="Pombert J.-F."/>
            <person name="Otis C."/>
            <person name="Turmel M."/>
            <person name="Lemieux C."/>
        </authorList>
    </citation>
    <scope>NUCLEOTIDE SEQUENCE [LARGE SCALE GENOMIC DNA]</scope>
    <source>
        <strain evidence="9 10">CCMP1205</strain>
    </source>
</reference>
<name>A0A5B8N255_9CHLO</name>
<sequence>MEDEVENKRLLTSKGHSSLSGVAAFEVEEGEEKLSLDKPRARSCWVSGCSVCHKLSRVFGAHPKLLWIFASAEVWERFSYYGMRALLVLYLSKVLLLHENMGDVAGLSGLAKACGAKDVLKEEGSIAFEEREKAVQAFASQLYGIYTSLVYLTPLAGGILADQLFGQHVMIIAGGVLMAIGHGLLSMKESFLFGLLFIILGNGCFKPNLNARIGILYDQEDQPSSCSSSASGSPKTPRRDSGKIGRKGTAEAGDENFGGEPKVHRVNRRDEAFSIYYCAINLGAFFAPLVTGSIRANWGYGPAFSAAGIGMVVGLLVYVVGTKVLDARGGGRKVNQKVSYQNLLTTSKEEMDKGTPMSPNGSGDRSNSEIRSRSSTLSDVDLSDKAPASASDALDLEGPKGGKGGETYSREDLPRILALVGICLMAVCFWAVFEQQGNTIALFCESEVNRVVFSAEVPTEWVQSINPILILILTPFVNWVWRAQSQRGREPAPLTKMSIGCLLLAMGYGVLGLVSSAKDAKVSILWVVVCLALSTLGELYLSPVGLSFVAAVAPKYMTSIAFSFWLLASFGGNMLAGHLGTLYPYMSHSPFFIMLAVIALANSFILALVSKPLAKRLTAV</sequence>
<keyword evidence="3" id="KW-1003">Cell membrane</keyword>
<keyword evidence="6 8" id="KW-0472">Membrane</keyword>